<feature type="compositionally biased region" description="Gly residues" evidence="1">
    <location>
        <begin position="41"/>
        <end position="51"/>
    </location>
</feature>
<feature type="region of interest" description="Disordered" evidence="1">
    <location>
        <begin position="435"/>
        <end position="468"/>
    </location>
</feature>
<dbReference type="InterPro" id="IPR016024">
    <property type="entry name" value="ARM-type_fold"/>
</dbReference>
<dbReference type="EMBL" id="CP151507">
    <property type="protein sequence ID" value="WZN63049.1"/>
    <property type="molecule type" value="Genomic_DNA"/>
</dbReference>
<dbReference type="InterPro" id="IPR003890">
    <property type="entry name" value="MIF4G-like_typ-3"/>
</dbReference>
<dbReference type="AlphaFoldDB" id="A0AAX4PBC2"/>
<evidence type="ECO:0000313" key="4">
    <source>
        <dbReference type="Proteomes" id="UP001472866"/>
    </source>
</evidence>
<feature type="region of interest" description="Disordered" evidence="1">
    <location>
        <begin position="242"/>
        <end position="266"/>
    </location>
</feature>
<feature type="region of interest" description="Disordered" evidence="1">
    <location>
        <begin position="480"/>
        <end position="502"/>
    </location>
</feature>
<feature type="compositionally biased region" description="Basic and acidic residues" evidence="1">
    <location>
        <begin position="67"/>
        <end position="80"/>
    </location>
</feature>
<feature type="compositionally biased region" description="Low complexity" evidence="1">
    <location>
        <begin position="52"/>
        <end position="65"/>
    </location>
</feature>
<proteinExistence type="predicted"/>
<sequence>MAEAQGPGRGANKANTNTKREGGGRNPGGRRRGGGKERGRGGGGGGGGGGDQQQQQQGKQQTKQGSSRKEGGEVRGDQAKTKGNQAKPVSGGGRRERNRNRQQQQQQQQQQQRGDGAGGRNQTQTQQQGGRGKGVGGQEQHQHQQQKGGGATGGQKKSGGRSRNRGPKQQQPPREDPNARAAARKERERREAEERERERLRLEREEAEREAKRRAEDAADRIRSHLASLKDARSRLEASADLSRRRAELRAANSDPARPTERELTKLDSSVKRNTTLNKKLRCVTEETKQSVLADVSRANQRKYVTEAAAAVGEVLFKQKDVSAVAEVCSAMHSKYDEFASALLPQLAKVARGEVGQEGLTLTRKRNALRLIVELLVVGVHTNAGPLERMVEEICEDVGEVSTAEEEEQQQEQQQEVDQRAQNALAMLATFAKHGREEVLGTPSPAPALGPEPEDGDYEEGAGAEGGCPTREEVAEARARLGEAGEAGEAAASGGGGGGSASWLPEDSRARLRDLVLRAYGVGVGRLASRCLLLRRMEQSNRRVLHVKGELTDTQRERVEQARKVFDSLQRSVASLADSLGEDLPPLPEEELTRVADGGSEGVVVARMAAGSGEDAEGGAFDDEETRAFYEDLPDIRAQLPDVLVASSSQAPAAPAKPGEGGQQQEEEGNLRQDQQLKLEDLLNLLRSCGNKEAADSCSLELCYLGLRSVRKRVTKELFSCPRQRLDLLPHFSRVCANLTRVHLDVGPSLVRQLEEEFAELSANTSLHKDESRVRNARFIGELTKFRVFPFSSTFACVRSLLDDFGQKAIETLCVLLETCGRFLYRTPETAVRMANVLEVLTKKRKTRNLDPRSESVLENAYFATKPPEKSVTVAELPPLHRYCEHLVFARLARGVDREVARQCRKLPLHDPECRDFLLQTLLSVTSVRVACIPLLASVVSQLSRYQDDLAVDYVDAVLEEVHSGLRRDDCTEHQRRVSYAILLGEVLNARLVDAPVVLQTLYIILLQTKAGEQNTQVPAEGGSKGEAKAGKGKARSVRGDRVSALFRARLVLVLLTTCGRTLQRRATAARLDYFLLRFQHFVLQLGGLP</sequence>
<protein>
    <submittedName>
        <fullName evidence="3">Regulator of nonsense transcripts UPF2</fullName>
    </submittedName>
</protein>
<dbReference type="Proteomes" id="UP001472866">
    <property type="component" value="Chromosome 07"/>
</dbReference>
<feature type="region of interest" description="Disordered" evidence="1">
    <location>
        <begin position="1"/>
        <end position="199"/>
    </location>
</feature>
<dbReference type="Pfam" id="PF02854">
    <property type="entry name" value="MIF4G"/>
    <property type="match status" value="2"/>
</dbReference>
<dbReference type="GO" id="GO:0035145">
    <property type="term" value="C:exon-exon junction complex"/>
    <property type="evidence" value="ECO:0007669"/>
    <property type="project" value="TreeGrafter"/>
</dbReference>
<name>A0AAX4PBC2_9CHLO</name>
<accession>A0AAX4PBC2</accession>
<evidence type="ECO:0000256" key="1">
    <source>
        <dbReference type="SAM" id="MobiDB-lite"/>
    </source>
</evidence>
<gene>
    <name evidence="3" type="ORF">HKI87_07g45940</name>
</gene>
<feature type="compositionally biased region" description="Low complexity" evidence="1">
    <location>
        <begin position="647"/>
        <end position="658"/>
    </location>
</feature>
<feature type="compositionally biased region" description="Gly residues" evidence="1">
    <location>
        <begin position="147"/>
        <end position="157"/>
    </location>
</feature>
<dbReference type="SMART" id="SM00543">
    <property type="entry name" value="MIF4G"/>
    <property type="match status" value="2"/>
</dbReference>
<dbReference type="GO" id="GO:0005737">
    <property type="term" value="C:cytoplasm"/>
    <property type="evidence" value="ECO:0007669"/>
    <property type="project" value="TreeGrafter"/>
</dbReference>
<feature type="compositionally biased region" description="Basic and acidic residues" evidence="1">
    <location>
        <begin position="173"/>
        <end position="199"/>
    </location>
</feature>
<feature type="region of interest" description="Disordered" evidence="1">
    <location>
        <begin position="1016"/>
        <end position="1035"/>
    </location>
</feature>
<feature type="domain" description="MIF4G" evidence="2">
    <location>
        <begin position="680"/>
        <end position="868"/>
    </location>
</feature>
<evidence type="ECO:0000313" key="3">
    <source>
        <dbReference type="EMBL" id="WZN63049.1"/>
    </source>
</evidence>
<keyword evidence="4" id="KW-1185">Reference proteome</keyword>
<dbReference type="GO" id="GO:0003723">
    <property type="term" value="F:RNA binding"/>
    <property type="evidence" value="ECO:0007669"/>
    <property type="project" value="InterPro"/>
</dbReference>
<dbReference type="PANTHER" id="PTHR12839">
    <property type="entry name" value="NONSENSE-MEDIATED MRNA DECAY PROTEIN 2 UP-FRAMESHIFT SUPPRESSOR 2"/>
    <property type="match status" value="1"/>
</dbReference>
<feature type="compositionally biased region" description="Low complexity" evidence="1">
    <location>
        <begin position="101"/>
        <end position="128"/>
    </location>
</feature>
<evidence type="ECO:0000259" key="2">
    <source>
        <dbReference type="SMART" id="SM00543"/>
    </source>
</evidence>
<feature type="compositionally biased region" description="Acidic residues" evidence="1">
    <location>
        <begin position="452"/>
        <end position="462"/>
    </location>
</feature>
<feature type="region of interest" description="Disordered" evidence="1">
    <location>
        <begin position="647"/>
        <end position="672"/>
    </location>
</feature>
<dbReference type="InterPro" id="IPR039762">
    <property type="entry name" value="Nmd2/UPF2"/>
</dbReference>
<dbReference type="PANTHER" id="PTHR12839:SF7">
    <property type="entry name" value="REGULATOR OF NONSENSE TRANSCRIPTS 2"/>
    <property type="match status" value="1"/>
</dbReference>
<reference evidence="3 4" key="1">
    <citation type="submission" date="2024-03" db="EMBL/GenBank/DDBJ databases">
        <title>Complete genome sequence of the green alga Chloropicon roscoffensis RCC1871.</title>
        <authorList>
            <person name="Lemieux C."/>
            <person name="Pombert J.-F."/>
            <person name="Otis C."/>
            <person name="Turmel M."/>
        </authorList>
    </citation>
    <scope>NUCLEOTIDE SEQUENCE [LARGE SCALE GENOMIC DNA]</scope>
    <source>
        <strain evidence="3 4">RCC1871</strain>
    </source>
</reference>
<dbReference type="GO" id="GO:0000184">
    <property type="term" value="P:nuclear-transcribed mRNA catabolic process, nonsense-mediated decay"/>
    <property type="evidence" value="ECO:0007669"/>
    <property type="project" value="InterPro"/>
</dbReference>
<organism evidence="3 4">
    <name type="scientific">Chloropicon roscoffensis</name>
    <dbReference type="NCBI Taxonomy" id="1461544"/>
    <lineage>
        <taxon>Eukaryota</taxon>
        <taxon>Viridiplantae</taxon>
        <taxon>Chlorophyta</taxon>
        <taxon>Chloropicophyceae</taxon>
        <taxon>Chloropicales</taxon>
        <taxon>Chloropicaceae</taxon>
        <taxon>Chloropicon</taxon>
    </lineage>
</organism>
<feature type="region of interest" description="Disordered" evidence="1">
    <location>
        <begin position="399"/>
        <end position="419"/>
    </location>
</feature>
<feature type="compositionally biased region" description="Acidic residues" evidence="1">
    <location>
        <begin position="399"/>
        <end position="410"/>
    </location>
</feature>
<dbReference type="Gene3D" id="1.25.40.180">
    <property type="match status" value="3"/>
</dbReference>
<feature type="domain" description="MIF4G" evidence="2">
    <location>
        <begin position="882"/>
        <end position="1090"/>
    </location>
</feature>
<dbReference type="SUPFAM" id="SSF48371">
    <property type="entry name" value="ARM repeat"/>
    <property type="match status" value="2"/>
</dbReference>